<evidence type="ECO:0000256" key="1">
    <source>
        <dbReference type="SAM" id="SignalP"/>
    </source>
</evidence>
<protein>
    <submittedName>
        <fullName evidence="2">TSA: Wollemia nobilis Ref_Wollemi_Transcript_17293_800 transcribed RNA sequence</fullName>
    </submittedName>
</protein>
<feature type="chain" id="PRO_5002203199" evidence="1">
    <location>
        <begin position="27"/>
        <end position="177"/>
    </location>
</feature>
<accession>A0A0C9S2W4</accession>
<dbReference type="PANTHER" id="PTHR31718">
    <property type="entry name" value="PLAT DOMAIN-CONTAINING PROTEIN"/>
    <property type="match status" value="1"/>
</dbReference>
<feature type="signal peptide" evidence="1">
    <location>
        <begin position="1"/>
        <end position="26"/>
    </location>
</feature>
<dbReference type="EMBL" id="GCHU01017190">
    <property type="protein sequence ID" value="JAG86262.1"/>
    <property type="molecule type" value="Transcribed_RNA"/>
</dbReference>
<dbReference type="CDD" id="cd00113">
    <property type="entry name" value="PLAT"/>
    <property type="match status" value="1"/>
</dbReference>
<dbReference type="AlphaFoldDB" id="A0A0C9S2W4"/>
<dbReference type="InterPro" id="IPR010417">
    <property type="entry name" value="Embryo-specific_ATS3"/>
</dbReference>
<name>A0A0C9S2W4_9CONI</name>
<dbReference type="Pfam" id="PF06232">
    <property type="entry name" value="ATS3"/>
    <property type="match status" value="1"/>
</dbReference>
<reference evidence="2" key="1">
    <citation type="submission" date="2015-02" db="EMBL/GenBank/DDBJ databases">
        <title>A transcriptome of Wollemia nobilis - a relic of Gondwana.</title>
        <authorList>
            <person name="Chia J.Y."/>
            <person name="Leong Y.S."/>
            <person name="Abdul Karim S."/>
            <person name="Wan Azmi N."/>
            <person name="Hercus R."/>
            <person name="Croft L."/>
        </authorList>
    </citation>
    <scope>NUCLEOTIDE SEQUENCE</scope>
    <source>
        <strain evidence="2">MaeBrown</strain>
        <tissue evidence="2">Leaf</tissue>
    </source>
</reference>
<dbReference type="PANTHER" id="PTHR31718:SF31">
    <property type="entry name" value="OS01G0172800 PROTEIN"/>
    <property type="match status" value="1"/>
</dbReference>
<dbReference type="InterPro" id="IPR036392">
    <property type="entry name" value="PLAT/LH2_dom_sf"/>
</dbReference>
<sequence>MADTQKQRQFLFWACFLQAFLLIVGSQSSFVRPQESPLRLSVQLEEEGMCSDQYVVKIKTSCSAFAGTDDRISIAFGDAFGNQVYVARLDDPTVDTFERCSTDTFTILGPCVYKVCYLYLMRSGSDAWKPEWVKVYYGRGQSATFYYDMFIPDGVWYGFDLCSILTLARPHNSSLTI</sequence>
<evidence type="ECO:0000313" key="2">
    <source>
        <dbReference type="EMBL" id="JAG86262.1"/>
    </source>
</evidence>
<keyword evidence="1" id="KW-0732">Signal</keyword>
<dbReference type="SUPFAM" id="SSF49723">
    <property type="entry name" value="Lipase/lipooxygenase domain (PLAT/LH2 domain)"/>
    <property type="match status" value="1"/>
</dbReference>
<dbReference type="Gene3D" id="2.60.60.20">
    <property type="entry name" value="PLAT/LH2 domain"/>
    <property type="match status" value="1"/>
</dbReference>
<proteinExistence type="predicted"/>
<organism evidence="2">
    <name type="scientific">Wollemia nobilis</name>
    <dbReference type="NCBI Taxonomy" id="56998"/>
    <lineage>
        <taxon>Eukaryota</taxon>
        <taxon>Viridiplantae</taxon>
        <taxon>Streptophyta</taxon>
        <taxon>Embryophyta</taxon>
        <taxon>Tracheophyta</taxon>
        <taxon>Spermatophyta</taxon>
        <taxon>Pinopsida</taxon>
        <taxon>Pinidae</taxon>
        <taxon>Conifers II</taxon>
        <taxon>Araucariales</taxon>
        <taxon>Araucariaceae</taxon>
        <taxon>Wollemia</taxon>
    </lineage>
</organism>